<organism evidence="5 6">
    <name type="scientific">Acidilutibacter cellobiosedens</name>
    <dbReference type="NCBI Taxonomy" id="2507161"/>
    <lineage>
        <taxon>Bacteria</taxon>
        <taxon>Bacillati</taxon>
        <taxon>Bacillota</taxon>
        <taxon>Tissierellia</taxon>
        <taxon>Tissierellales</taxon>
        <taxon>Acidilutibacteraceae</taxon>
        <taxon>Acidilutibacter</taxon>
    </lineage>
</organism>
<dbReference type="PANTHER" id="PTHR42717:SF1">
    <property type="entry name" value="IMIDAZOLONEPROPIONASE AND RELATED AMIDOHYDROLASES"/>
    <property type="match status" value="1"/>
</dbReference>
<dbReference type="InterPro" id="IPR020043">
    <property type="entry name" value="Deacetylase_Atu3266-like"/>
</dbReference>
<keyword evidence="6" id="KW-1185">Reference proteome</keyword>
<dbReference type="GO" id="GO:0016810">
    <property type="term" value="F:hydrolase activity, acting on carbon-nitrogen (but not peptide) bonds"/>
    <property type="evidence" value="ECO:0007669"/>
    <property type="project" value="InterPro"/>
</dbReference>
<feature type="binding site" evidence="1">
    <location>
        <position position="81"/>
    </location>
    <ligand>
        <name>Zn(2+)</name>
        <dbReference type="ChEBI" id="CHEBI:29105"/>
        <label>1</label>
    </ligand>
</feature>
<reference evidence="6" key="1">
    <citation type="submission" date="2019-01" db="EMBL/GenBank/DDBJ databases">
        <title>Draft genomes of a novel of Sporanaerobacter strains.</title>
        <authorList>
            <person name="Ma S."/>
        </authorList>
    </citation>
    <scope>NUCLEOTIDE SEQUENCE [LARGE SCALE GENOMIC DNA]</scope>
    <source>
        <strain evidence="6">NJN-17</strain>
    </source>
</reference>
<protein>
    <submittedName>
        <fullName evidence="5">Amidohydrolase/deacetylase family metallohydrolase</fullName>
    </submittedName>
</protein>
<dbReference type="InterPro" id="IPR006680">
    <property type="entry name" value="Amidohydro-rel"/>
</dbReference>
<feature type="binding site" evidence="1">
    <location>
        <position position="210"/>
    </location>
    <ligand>
        <name>Zn(2+)</name>
        <dbReference type="ChEBI" id="CHEBI:29105"/>
        <label>2</label>
    </ligand>
</feature>
<feature type="site" description="Transition state stabilizer" evidence="3">
    <location>
        <position position="179"/>
    </location>
</feature>
<evidence type="ECO:0000256" key="3">
    <source>
        <dbReference type="PIRSR" id="PIRSR039004-3"/>
    </source>
</evidence>
<dbReference type="Gene3D" id="3.20.20.140">
    <property type="entry name" value="Metal-dependent hydrolases"/>
    <property type="match status" value="1"/>
</dbReference>
<keyword evidence="5" id="KW-0378">Hydrolase</keyword>
<dbReference type="NCBIfam" id="NF006689">
    <property type="entry name" value="PRK09237.1"/>
    <property type="match status" value="1"/>
</dbReference>
<dbReference type="SUPFAM" id="SSF51556">
    <property type="entry name" value="Metallo-dependent hydrolases"/>
    <property type="match status" value="1"/>
</dbReference>
<feature type="modified residue" description="N6-carboxylysine" evidence="2">
    <location>
        <position position="177"/>
    </location>
</feature>
<name>A0A410Q997_9FIRM</name>
<dbReference type="GO" id="GO:0046872">
    <property type="term" value="F:metal ion binding"/>
    <property type="evidence" value="ECO:0007669"/>
    <property type="project" value="UniProtKB-KW"/>
</dbReference>
<feature type="binding site" description="via carbamate group" evidence="1">
    <location>
        <position position="177"/>
    </location>
    <ligand>
        <name>Zn(2+)</name>
        <dbReference type="ChEBI" id="CHEBI:29105"/>
        <label>1</label>
    </ligand>
</feature>
<dbReference type="Gene3D" id="2.30.40.10">
    <property type="entry name" value="Urease, subunit C, domain 1"/>
    <property type="match status" value="1"/>
</dbReference>
<feature type="binding site" evidence="1">
    <location>
        <position position="83"/>
    </location>
    <ligand>
        <name>Zn(2+)</name>
        <dbReference type="ChEBI" id="CHEBI:29105"/>
        <label>1</label>
    </ligand>
</feature>
<dbReference type="Pfam" id="PF01979">
    <property type="entry name" value="Amidohydro_1"/>
    <property type="match status" value="1"/>
</dbReference>
<dbReference type="AlphaFoldDB" id="A0A410Q997"/>
<dbReference type="PIRSF" id="PIRSF039004">
    <property type="entry name" value="ADE_EF_0837"/>
    <property type="match status" value="1"/>
</dbReference>
<gene>
    <name evidence="5" type="ORF">EQM13_02130</name>
</gene>
<dbReference type="Proteomes" id="UP000287969">
    <property type="component" value="Chromosome"/>
</dbReference>
<evidence type="ECO:0000256" key="2">
    <source>
        <dbReference type="PIRSR" id="PIRSR039004-2"/>
    </source>
</evidence>
<evidence type="ECO:0000259" key="4">
    <source>
        <dbReference type="Pfam" id="PF01979"/>
    </source>
</evidence>
<evidence type="ECO:0000313" key="5">
    <source>
        <dbReference type="EMBL" id="QAT60454.1"/>
    </source>
</evidence>
<dbReference type="EMBL" id="CP035282">
    <property type="protein sequence ID" value="QAT60454.1"/>
    <property type="molecule type" value="Genomic_DNA"/>
</dbReference>
<feature type="domain" description="Amidohydrolase-related" evidence="4">
    <location>
        <begin position="73"/>
        <end position="386"/>
    </location>
</feature>
<accession>A0A410Q997</accession>
<evidence type="ECO:0000256" key="1">
    <source>
        <dbReference type="PIRSR" id="PIRSR039004-1"/>
    </source>
</evidence>
<keyword evidence="1" id="KW-0862">Zinc</keyword>
<dbReference type="InterPro" id="IPR011059">
    <property type="entry name" value="Metal-dep_hydrolase_composite"/>
</dbReference>
<feature type="binding site" description="via carbamate group" evidence="1">
    <location>
        <position position="177"/>
    </location>
    <ligand>
        <name>Zn(2+)</name>
        <dbReference type="ChEBI" id="CHEBI:29105"/>
        <label>2</label>
    </ligand>
</feature>
<dbReference type="InterPro" id="IPR032466">
    <property type="entry name" value="Metal_Hydrolase"/>
</dbReference>
<dbReference type="GO" id="GO:0019213">
    <property type="term" value="F:deacetylase activity"/>
    <property type="evidence" value="ECO:0007669"/>
    <property type="project" value="InterPro"/>
</dbReference>
<evidence type="ECO:0000313" key="6">
    <source>
        <dbReference type="Proteomes" id="UP000287969"/>
    </source>
</evidence>
<dbReference type="SUPFAM" id="SSF51338">
    <property type="entry name" value="Composite domain of metallo-dependent hydrolases"/>
    <property type="match status" value="1"/>
</dbReference>
<keyword evidence="1" id="KW-0479">Metal-binding</keyword>
<feature type="binding site" evidence="1">
    <location>
        <position position="233"/>
    </location>
    <ligand>
        <name>Zn(2+)</name>
        <dbReference type="ChEBI" id="CHEBI:29105"/>
        <label>2</label>
    </ligand>
</feature>
<proteinExistence type="predicted"/>
<dbReference type="OrthoDB" id="9775607at2"/>
<sequence length="393" mass="44195">MKLFPLLNILNRGGKKLDYKQVLIKGAKLLDLSEKYRYVKKDVLIKNGIINSIEDDIPYLSNMKLIDGKGYNLSPGFIDIHTHVYPEKTSLGIKADTVGVYNGVTSLFDAGSQGPVNFDDFRQNVILKNITDVYAFLNIAKTGLEKERYEIADLSNIDLDMVKDVYYKNKDFIKGIKVRASASCVGELGIKPVELAKKVSKELGIPLLVHIGNRPPDIDDVLNLLEKGDIVTHTFHGKPKGILENDKIRPSFLRARDRGVLFDVGHGTSSFNFNVFRKAFDEKFYPDLISTDIYKDNYNGPVFSLEQTINKLIGMGMTIEDCIYKVTYVPARHLGLDKVGSLKVGFKADLTLFRIEQKERTYVDSEKNLLKTSKGIDIDYVLKNGVLIESGKN</sequence>
<dbReference type="PANTHER" id="PTHR42717">
    <property type="entry name" value="DIHYDROOROTASE-RELATED"/>
    <property type="match status" value="1"/>
</dbReference>
<dbReference type="KEGG" id="spoa:EQM13_02130"/>
<feature type="binding site" evidence="1">
    <location>
        <position position="292"/>
    </location>
    <ligand>
        <name>Zn(2+)</name>
        <dbReference type="ChEBI" id="CHEBI:29105"/>
        <label>1</label>
    </ligand>
</feature>